<organism evidence="1 2">
    <name type="scientific">Varunaivibrio sulfuroxidans</name>
    <dbReference type="NCBI Taxonomy" id="1773489"/>
    <lineage>
        <taxon>Bacteria</taxon>
        <taxon>Pseudomonadati</taxon>
        <taxon>Pseudomonadota</taxon>
        <taxon>Alphaproteobacteria</taxon>
        <taxon>Rhodospirillales</taxon>
        <taxon>Magnetovibrionaceae</taxon>
        <taxon>Varunaivibrio</taxon>
    </lineage>
</organism>
<proteinExistence type="predicted"/>
<dbReference type="OrthoDB" id="1079385at2"/>
<evidence type="ECO:0000313" key="2">
    <source>
        <dbReference type="Proteomes" id="UP000295304"/>
    </source>
</evidence>
<gene>
    <name evidence="1" type="ORF">EDD55_105112</name>
</gene>
<evidence type="ECO:0000313" key="1">
    <source>
        <dbReference type="EMBL" id="TCS62566.1"/>
    </source>
</evidence>
<dbReference type="Proteomes" id="UP000295304">
    <property type="component" value="Unassembled WGS sequence"/>
</dbReference>
<dbReference type="SUPFAM" id="SSF53335">
    <property type="entry name" value="S-adenosyl-L-methionine-dependent methyltransferases"/>
    <property type="match status" value="1"/>
</dbReference>
<dbReference type="InterPro" id="IPR029063">
    <property type="entry name" value="SAM-dependent_MTases_sf"/>
</dbReference>
<sequence length="208" mass="23219">MDETLFPHLCAAPAPGFATLADQAAAAEAWETPRWAIAAILDVEIMTAAILDPCCGAGALTVAAEDYGYEVLAMDLYDWGFSARTGVDFLTLKTADLPERFQGGDFTVLMNPPFSRACEFVDRAHALGARKIVCFQRLAWRESGRRRAWWDARPPARVWLCGDRAHTWLFTIPPQDRKGGRFMPTAWFVWERGHKGAEIGGTIWRNKS</sequence>
<name>A0A4R3JBT9_9PROT</name>
<dbReference type="RefSeq" id="WP_132939013.1">
    <property type="nucleotide sequence ID" value="NZ_CP119676.1"/>
</dbReference>
<keyword evidence="2" id="KW-1185">Reference proteome</keyword>
<protein>
    <recommendedName>
        <fullName evidence="3">Methyltransferase</fullName>
    </recommendedName>
</protein>
<accession>A0A4R3JBT9</accession>
<comment type="caution">
    <text evidence="1">The sequence shown here is derived from an EMBL/GenBank/DDBJ whole genome shotgun (WGS) entry which is preliminary data.</text>
</comment>
<dbReference type="EMBL" id="SLZW01000005">
    <property type="protein sequence ID" value="TCS62566.1"/>
    <property type="molecule type" value="Genomic_DNA"/>
</dbReference>
<reference evidence="1 2" key="1">
    <citation type="submission" date="2019-03" db="EMBL/GenBank/DDBJ databases">
        <title>Genomic Encyclopedia of Type Strains, Phase IV (KMG-IV): sequencing the most valuable type-strain genomes for metagenomic binning, comparative biology and taxonomic classification.</title>
        <authorList>
            <person name="Goeker M."/>
        </authorList>
    </citation>
    <scope>NUCLEOTIDE SEQUENCE [LARGE SCALE GENOMIC DNA]</scope>
    <source>
        <strain evidence="1 2">DSM 101688</strain>
    </source>
</reference>
<dbReference type="AlphaFoldDB" id="A0A4R3JBT9"/>
<dbReference type="Gene3D" id="3.40.50.150">
    <property type="entry name" value="Vaccinia Virus protein VP39"/>
    <property type="match status" value="1"/>
</dbReference>
<evidence type="ECO:0008006" key="3">
    <source>
        <dbReference type="Google" id="ProtNLM"/>
    </source>
</evidence>